<evidence type="ECO:0000256" key="2">
    <source>
        <dbReference type="ARBA" id="ARBA00022553"/>
    </source>
</evidence>
<sequence length="109" mass="11989">MKVVAVTACPTGVAHTYMAQEAIEKECKKRGYDVQVETQGSMGIENELEQEDVNKADVVILAVAIGIEGEERFDEKTDEGRVLQIDPADAIKHPVEVLDKAEKLFKASE</sequence>
<dbReference type="SUPFAM" id="SSF52794">
    <property type="entry name" value="PTS system IIB component-like"/>
    <property type="match status" value="1"/>
</dbReference>
<dbReference type="EMBL" id="MIJZ01000016">
    <property type="protein sequence ID" value="OEG09580.1"/>
    <property type="molecule type" value="Genomic_DNA"/>
</dbReference>
<dbReference type="Gene3D" id="3.40.50.2300">
    <property type="match status" value="1"/>
</dbReference>
<dbReference type="OrthoDB" id="9782569at2"/>
<keyword evidence="3" id="KW-0762">Sugar transport</keyword>
<dbReference type="GO" id="GO:0016301">
    <property type="term" value="F:kinase activity"/>
    <property type="evidence" value="ECO:0007669"/>
    <property type="project" value="UniProtKB-KW"/>
</dbReference>
<dbReference type="PANTHER" id="PTHR30505">
    <property type="entry name" value="FRUCTOSE-LIKE PERMEASE"/>
    <property type="match status" value="1"/>
</dbReference>
<dbReference type="NCBIfam" id="TIGR00829">
    <property type="entry name" value="FRU"/>
    <property type="match status" value="1"/>
</dbReference>
<dbReference type="CDD" id="cd05569">
    <property type="entry name" value="PTS_IIB_fructose"/>
    <property type="match status" value="1"/>
</dbReference>
<dbReference type="GO" id="GO:0009401">
    <property type="term" value="P:phosphoenolpyruvate-dependent sugar phosphotransferase system"/>
    <property type="evidence" value="ECO:0007669"/>
    <property type="project" value="UniProtKB-KW"/>
</dbReference>
<dbReference type="PROSITE" id="PS51099">
    <property type="entry name" value="PTS_EIIB_TYPE_2"/>
    <property type="match status" value="1"/>
</dbReference>
<keyword evidence="9" id="KW-1185">Reference proteome</keyword>
<dbReference type="FunFam" id="3.40.50.2300:FF:000014">
    <property type="entry name" value="PTS system fructose-like transporter subunit IIB"/>
    <property type="match status" value="1"/>
</dbReference>
<evidence type="ECO:0000256" key="3">
    <source>
        <dbReference type="ARBA" id="ARBA00022597"/>
    </source>
</evidence>
<dbReference type="GO" id="GO:0005886">
    <property type="term" value="C:plasma membrane"/>
    <property type="evidence" value="ECO:0007669"/>
    <property type="project" value="TreeGrafter"/>
</dbReference>
<comment type="caution">
    <text evidence="8">The sequence shown here is derived from an EMBL/GenBank/DDBJ whole genome shotgun (WGS) entry which is preliminary data.</text>
</comment>
<dbReference type="STRING" id="903984.BCR21_14630"/>
<dbReference type="AlphaFoldDB" id="A0A1E5GBE4"/>
<keyword evidence="2" id="KW-0597">Phosphoprotein</keyword>
<keyword evidence="1" id="KW-0813">Transport</keyword>
<evidence type="ECO:0000313" key="8">
    <source>
        <dbReference type="EMBL" id="OEG09580.1"/>
    </source>
</evidence>
<name>A0A1E5GBE4_9ENTE</name>
<evidence type="ECO:0000259" key="7">
    <source>
        <dbReference type="PROSITE" id="PS51099"/>
    </source>
</evidence>
<dbReference type="Pfam" id="PF02302">
    <property type="entry name" value="PTS_IIB"/>
    <property type="match status" value="1"/>
</dbReference>
<evidence type="ECO:0000256" key="1">
    <source>
        <dbReference type="ARBA" id="ARBA00022448"/>
    </source>
</evidence>
<dbReference type="InterPro" id="IPR003353">
    <property type="entry name" value="PTS_IIB_fruc"/>
</dbReference>
<keyword evidence="6" id="KW-0418">Kinase</keyword>
<organism evidence="8 9">
    <name type="scientific">Enterococcus ureasiticus</name>
    <dbReference type="NCBI Taxonomy" id="903984"/>
    <lineage>
        <taxon>Bacteria</taxon>
        <taxon>Bacillati</taxon>
        <taxon>Bacillota</taxon>
        <taxon>Bacilli</taxon>
        <taxon>Lactobacillales</taxon>
        <taxon>Enterococcaceae</taxon>
        <taxon>Enterococcus</taxon>
    </lineage>
</organism>
<protein>
    <submittedName>
        <fullName evidence="8">PTS fructose transporter subunit IIBC</fullName>
    </submittedName>
</protein>
<dbReference type="PANTHER" id="PTHR30505:SF0">
    <property type="entry name" value="FRUCTOSE-LIKE PTS SYSTEM EIIBC COMPONENT-RELATED"/>
    <property type="match status" value="1"/>
</dbReference>
<evidence type="ECO:0000256" key="6">
    <source>
        <dbReference type="ARBA" id="ARBA00022777"/>
    </source>
</evidence>
<dbReference type="GO" id="GO:0090563">
    <property type="term" value="F:protein-phosphocysteine-sugar phosphotransferase activity"/>
    <property type="evidence" value="ECO:0007669"/>
    <property type="project" value="TreeGrafter"/>
</dbReference>
<evidence type="ECO:0000256" key="5">
    <source>
        <dbReference type="ARBA" id="ARBA00022683"/>
    </source>
</evidence>
<keyword evidence="5" id="KW-0598">Phosphotransferase system</keyword>
<keyword evidence="4" id="KW-0808">Transferase</keyword>
<reference evidence="9" key="1">
    <citation type="submission" date="2016-09" db="EMBL/GenBank/DDBJ databases">
        <authorList>
            <person name="Gulvik C.A."/>
        </authorList>
    </citation>
    <scope>NUCLEOTIDE SEQUENCE [LARGE SCALE GENOMIC DNA]</scope>
    <source>
        <strain evidence="9">DSM 23328</strain>
    </source>
</reference>
<accession>A0A1E5GBE4</accession>
<dbReference type="InterPro" id="IPR013011">
    <property type="entry name" value="PTS_EIIB_2"/>
</dbReference>
<dbReference type="GO" id="GO:0022877">
    <property type="term" value="F:protein-N(PI)-phosphohistidine-fructose phosphotransferase system transporter activity"/>
    <property type="evidence" value="ECO:0007669"/>
    <property type="project" value="InterPro"/>
</dbReference>
<gene>
    <name evidence="8" type="ORF">BCR21_14630</name>
</gene>
<dbReference type="InterPro" id="IPR036095">
    <property type="entry name" value="PTS_EIIB-like_sf"/>
</dbReference>
<evidence type="ECO:0000313" key="9">
    <source>
        <dbReference type="Proteomes" id="UP000094068"/>
    </source>
</evidence>
<dbReference type="RefSeq" id="WP_069647258.1">
    <property type="nucleotide sequence ID" value="NZ_MIJZ01000016.1"/>
</dbReference>
<dbReference type="InterPro" id="IPR050864">
    <property type="entry name" value="Bacterial_PTS_Sugar_Transport"/>
</dbReference>
<dbReference type="InterPro" id="IPR003501">
    <property type="entry name" value="PTS_EIIB_2/3"/>
</dbReference>
<evidence type="ECO:0000256" key="4">
    <source>
        <dbReference type="ARBA" id="ARBA00022679"/>
    </source>
</evidence>
<feature type="domain" description="PTS EIIB type-2" evidence="7">
    <location>
        <begin position="1"/>
        <end position="103"/>
    </location>
</feature>
<dbReference type="Proteomes" id="UP000094068">
    <property type="component" value="Unassembled WGS sequence"/>
</dbReference>
<proteinExistence type="predicted"/>